<gene>
    <name evidence="6" type="ORF">SAMN05660652_00953</name>
</gene>
<dbReference type="RefSeq" id="WP_091934432.1">
    <property type="nucleotide sequence ID" value="NZ_FNCY01000002.1"/>
</dbReference>
<keyword evidence="4" id="KW-0143">Chaperone</keyword>
<dbReference type="PANTHER" id="PTHR30111">
    <property type="entry name" value="33 KDA CHAPERONIN"/>
    <property type="match status" value="1"/>
</dbReference>
<dbReference type="InterPro" id="IPR023212">
    <property type="entry name" value="Hsp33_helix_hairpin_bin_dom_sf"/>
</dbReference>
<dbReference type="PIRSF" id="PIRSF005261">
    <property type="entry name" value="Heat_shock_Hsp33"/>
    <property type="match status" value="1"/>
</dbReference>
<evidence type="ECO:0000256" key="5">
    <source>
        <dbReference type="ARBA" id="ARBA00023284"/>
    </source>
</evidence>
<dbReference type="OrthoDB" id="9793753at2"/>
<evidence type="ECO:0000256" key="2">
    <source>
        <dbReference type="ARBA" id="ARBA00022833"/>
    </source>
</evidence>
<dbReference type="PANTHER" id="PTHR30111:SF1">
    <property type="entry name" value="33 KDA CHAPERONIN"/>
    <property type="match status" value="1"/>
</dbReference>
<evidence type="ECO:0000313" key="6">
    <source>
        <dbReference type="EMBL" id="SDG93786.1"/>
    </source>
</evidence>
<organism evidence="6 7">
    <name type="scientific">Propionivibrio dicarboxylicus</name>
    <dbReference type="NCBI Taxonomy" id="83767"/>
    <lineage>
        <taxon>Bacteria</taxon>
        <taxon>Pseudomonadati</taxon>
        <taxon>Pseudomonadota</taxon>
        <taxon>Betaproteobacteria</taxon>
        <taxon>Rhodocyclales</taxon>
        <taxon>Rhodocyclaceae</taxon>
        <taxon>Propionivibrio</taxon>
    </lineage>
</organism>
<evidence type="ECO:0000313" key="7">
    <source>
        <dbReference type="Proteomes" id="UP000198607"/>
    </source>
</evidence>
<protein>
    <submittedName>
        <fullName evidence="6">Molecular chaperone Hsp33</fullName>
    </submittedName>
</protein>
<keyword evidence="5" id="KW-0676">Redox-active center</keyword>
<dbReference type="SUPFAM" id="SSF118352">
    <property type="entry name" value="HSP33 redox switch-like"/>
    <property type="match status" value="1"/>
</dbReference>
<keyword evidence="2" id="KW-0862">Zinc</keyword>
<keyword evidence="3" id="KW-1015">Disulfide bond</keyword>
<dbReference type="GO" id="GO:0044183">
    <property type="term" value="F:protein folding chaperone"/>
    <property type="evidence" value="ECO:0007669"/>
    <property type="project" value="TreeGrafter"/>
</dbReference>
<dbReference type="InterPro" id="IPR000397">
    <property type="entry name" value="Heat_shock_Hsp33"/>
</dbReference>
<dbReference type="AlphaFoldDB" id="A0A1G7YBS8"/>
<dbReference type="Gene3D" id="3.90.1280.10">
    <property type="entry name" value="HSP33 redox switch-like"/>
    <property type="match status" value="1"/>
</dbReference>
<dbReference type="Gene3D" id="1.10.287.480">
    <property type="entry name" value="helix hairpin bin"/>
    <property type="match status" value="1"/>
</dbReference>
<accession>A0A1G7YBS8</accession>
<dbReference type="Proteomes" id="UP000198607">
    <property type="component" value="Unassembled WGS sequence"/>
</dbReference>
<evidence type="ECO:0000256" key="3">
    <source>
        <dbReference type="ARBA" id="ARBA00023157"/>
    </source>
</evidence>
<dbReference type="Pfam" id="PF01430">
    <property type="entry name" value="HSP33"/>
    <property type="match status" value="1"/>
</dbReference>
<dbReference type="InterPro" id="IPR016153">
    <property type="entry name" value="Heat_shock_Hsp33_N"/>
</dbReference>
<dbReference type="SUPFAM" id="SSF64397">
    <property type="entry name" value="Hsp33 domain"/>
    <property type="match status" value="1"/>
</dbReference>
<evidence type="ECO:0000256" key="4">
    <source>
        <dbReference type="ARBA" id="ARBA00023186"/>
    </source>
</evidence>
<dbReference type="GO" id="GO:0051082">
    <property type="term" value="F:unfolded protein binding"/>
    <property type="evidence" value="ECO:0007669"/>
    <property type="project" value="InterPro"/>
</dbReference>
<proteinExistence type="predicted"/>
<dbReference type="GO" id="GO:0042026">
    <property type="term" value="P:protein refolding"/>
    <property type="evidence" value="ECO:0007669"/>
    <property type="project" value="TreeGrafter"/>
</dbReference>
<name>A0A1G7YBS8_9RHOO</name>
<reference evidence="6 7" key="1">
    <citation type="submission" date="2016-10" db="EMBL/GenBank/DDBJ databases">
        <authorList>
            <person name="de Groot N.N."/>
        </authorList>
    </citation>
    <scope>NUCLEOTIDE SEQUENCE [LARGE SCALE GENOMIC DNA]</scope>
    <source>
        <strain evidence="6 7">DSM 5885</strain>
    </source>
</reference>
<dbReference type="Gene3D" id="3.55.30.10">
    <property type="entry name" value="Hsp33 domain"/>
    <property type="match status" value="1"/>
</dbReference>
<evidence type="ECO:0000256" key="1">
    <source>
        <dbReference type="ARBA" id="ARBA00022490"/>
    </source>
</evidence>
<dbReference type="EMBL" id="FNCY01000002">
    <property type="protein sequence ID" value="SDG93786.1"/>
    <property type="molecule type" value="Genomic_DNA"/>
</dbReference>
<dbReference type="CDD" id="cd00498">
    <property type="entry name" value="Hsp33"/>
    <property type="match status" value="1"/>
</dbReference>
<keyword evidence="7" id="KW-1185">Reference proteome</keyword>
<keyword evidence="1" id="KW-0963">Cytoplasm</keyword>
<dbReference type="GO" id="GO:0005737">
    <property type="term" value="C:cytoplasm"/>
    <property type="evidence" value="ECO:0007669"/>
    <property type="project" value="InterPro"/>
</dbReference>
<dbReference type="InterPro" id="IPR016154">
    <property type="entry name" value="Heat_shock_Hsp33_C"/>
</dbReference>
<dbReference type="STRING" id="83767.SAMN05660652_00953"/>
<sequence length="288" mass="31915">MPNIVQRFLFDDLDIRGAVVRLDTVWQQLLTGRDYPATIIDLLGQISVTTVLLADALKQPGRLTIQLRGNGPLSLLVIDCSETLNLRCMAQVGENIGSSTKLVELLGHGQLLLSLDMASMREPYQSVVPVVGDSIAAIFEHYLGQSEQLASRFFLAATPTGIAGLFLQKMPSTDQRDADGWARIEALAATVTKDELLTLGSEALLTRLFHEETVRLFNAREITHHCPMDWEKVGNMLRTLGREDVYRTLAANGAVVIRDDLANHTYRFDKAKIDEIFSNVSDSPRSVH</sequence>